<evidence type="ECO:0000313" key="3">
    <source>
        <dbReference type="Proteomes" id="UP000735302"/>
    </source>
</evidence>
<evidence type="ECO:0000256" key="1">
    <source>
        <dbReference type="SAM" id="MobiDB-lite"/>
    </source>
</evidence>
<dbReference type="AlphaFoldDB" id="A0AAV4CVP9"/>
<reference evidence="2 3" key="1">
    <citation type="journal article" date="2021" name="Elife">
        <title>Chloroplast acquisition without the gene transfer in kleptoplastic sea slugs, Plakobranchus ocellatus.</title>
        <authorList>
            <person name="Maeda T."/>
            <person name="Takahashi S."/>
            <person name="Yoshida T."/>
            <person name="Shimamura S."/>
            <person name="Takaki Y."/>
            <person name="Nagai Y."/>
            <person name="Toyoda A."/>
            <person name="Suzuki Y."/>
            <person name="Arimoto A."/>
            <person name="Ishii H."/>
            <person name="Satoh N."/>
            <person name="Nishiyama T."/>
            <person name="Hasebe M."/>
            <person name="Maruyama T."/>
            <person name="Minagawa J."/>
            <person name="Obokata J."/>
            <person name="Shigenobu S."/>
        </authorList>
    </citation>
    <scope>NUCLEOTIDE SEQUENCE [LARGE SCALE GENOMIC DNA]</scope>
</reference>
<keyword evidence="3" id="KW-1185">Reference proteome</keyword>
<feature type="region of interest" description="Disordered" evidence="1">
    <location>
        <begin position="23"/>
        <end position="63"/>
    </location>
</feature>
<dbReference type="Proteomes" id="UP000735302">
    <property type="component" value="Unassembled WGS sequence"/>
</dbReference>
<proteinExistence type="predicted"/>
<sequence>MILSRSAKLWYNYDVIAGLQASSTRPRRRWRGYKYQQKDPCKSQGQRRHALKDSANPSGLLQGNNMKDLASSFSRLHSNEVMAYRFSVLILTSAKQQRYGLKSSF</sequence>
<evidence type="ECO:0000313" key="2">
    <source>
        <dbReference type="EMBL" id="GFO35982.1"/>
    </source>
</evidence>
<dbReference type="EMBL" id="BLXT01007037">
    <property type="protein sequence ID" value="GFO35982.1"/>
    <property type="molecule type" value="Genomic_DNA"/>
</dbReference>
<protein>
    <submittedName>
        <fullName evidence="2">Uncharacterized protein</fullName>
    </submittedName>
</protein>
<name>A0AAV4CVP9_9GAST</name>
<gene>
    <name evidence="2" type="ORF">PoB_006248700</name>
</gene>
<accession>A0AAV4CVP9</accession>
<comment type="caution">
    <text evidence="2">The sequence shown here is derived from an EMBL/GenBank/DDBJ whole genome shotgun (WGS) entry which is preliminary data.</text>
</comment>
<organism evidence="2 3">
    <name type="scientific">Plakobranchus ocellatus</name>
    <dbReference type="NCBI Taxonomy" id="259542"/>
    <lineage>
        <taxon>Eukaryota</taxon>
        <taxon>Metazoa</taxon>
        <taxon>Spiralia</taxon>
        <taxon>Lophotrochozoa</taxon>
        <taxon>Mollusca</taxon>
        <taxon>Gastropoda</taxon>
        <taxon>Heterobranchia</taxon>
        <taxon>Euthyneura</taxon>
        <taxon>Panpulmonata</taxon>
        <taxon>Sacoglossa</taxon>
        <taxon>Placobranchoidea</taxon>
        <taxon>Plakobranchidae</taxon>
        <taxon>Plakobranchus</taxon>
    </lineage>
</organism>